<feature type="transmembrane region" description="Helical" evidence="6">
    <location>
        <begin position="65"/>
        <end position="84"/>
    </location>
</feature>
<evidence type="ECO:0000313" key="8">
    <source>
        <dbReference type="EMBL" id="KAF2769506.1"/>
    </source>
</evidence>
<dbReference type="InterPro" id="IPR052337">
    <property type="entry name" value="SAT4-like"/>
</dbReference>
<dbReference type="Proteomes" id="UP000799436">
    <property type="component" value="Unassembled WGS sequence"/>
</dbReference>
<feature type="transmembrane region" description="Helical" evidence="6">
    <location>
        <begin position="140"/>
        <end position="162"/>
    </location>
</feature>
<sequence>MDLLPRTVSFYVPIPSVLPPNVNAGTMLCRSTWSWFGSATMAVFLRALSKGVILKRLGADDGLVLGAWLCAAVTSATLQVSYHFGLGRHYEYFTFPKALSLLKWLIVTQYFAVMGPMLGRASFNVYLLGLIGKARHRLRYFLWGLLAINIGANVALMLVIFFECGTDLGAIMNPATTCYRTTVWTPFVWFVGGFNVTTGFCLAAGPVWLVSEINTTFRAKCGVAALLGLGMFAMGAAIWRVSEISRLWSREWDFTYNVVPYFMATGVELSLLIICSSLPTLGPFLRRLRQKYNDTLHSSSDDMSRQPSTDDAVIRHNLAQALGMSLPVLGNTVTIMAGPALWSQEQILPLQELEPSMIKITRQMIVNVEYVHAEANDSTDKMFRTRTKTSSDAGTR</sequence>
<keyword evidence="2 6" id="KW-0812">Transmembrane</keyword>
<name>A0A6G1L9H9_9PEZI</name>
<feature type="transmembrane region" description="Helical" evidence="6">
    <location>
        <begin position="104"/>
        <end position="128"/>
    </location>
</feature>
<comment type="subcellular location">
    <subcellularLocation>
        <location evidence="1">Membrane</location>
        <topology evidence="1">Multi-pass membrane protein</topology>
    </subcellularLocation>
</comment>
<dbReference type="InterPro" id="IPR049326">
    <property type="entry name" value="Rhodopsin_dom_fungi"/>
</dbReference>
<evidence type="ECO:0000256" key="5">
    <source>
        <dbReference type="ARBA" id="ARBA00038359"/>
    </source>
</evidence>
<evidence type="ECO:0000259" key="7">
    <source>
        <dbReference type="Pfam" id="PF20684"/>
    </source>
</evidence>
<gene>
    <name evidence="8" type="ORF">EJ03DRAFT_93712</name>
</gene>
<feature type="domain" description="Rhodopsin" evidence="7">
    <location>
        <begin position="45"/>
        <end position="287"/>
    </location>
</feature>
<organism evidence="8 9">
    <name type="scientific">Teratosphaeria nubilosa</name>
    <dbReference type="NCBI Taxonomy" id="161662"/>
    <lineage>
        <taxon>Eukaryota</taxon>
        <taxon>Fungi</taxon>
        <taxon>Dikarya</taxon>
        <taxon>Ascomycota</taxon>
        <taxon>Pezizomycotina</taxon>
        <taxon>Dothideomycetes</taxon>
        <taxon>Dothideomycetidae</taxon>
        <taxon>Mycosphaerellales</taxon>
        <taxon>Teratosphaeriaceae</taxon>
        <taxon>Teratosphaeria</taxon>
    </lineage>
</organism>
<evidence type="ECO:0000256" key="1">
    <source>
        <dbReference type="ARBA" id="ARBA00004141"/>
    </source>
</evidence>
<comment type="similarity">
    <text evidence="5">Belongs to the SAT4 family.</text>
</comment>
<dbReference type="Pfam" id="PF20684">
    <property type="entry name" value="Fung_rhodopsin"/>
    <property type="match status" value="1"/>
</dbReference>
<protein>
    <recommendedName>
        <fullName evidence="7">Rhodopsin domain-containing protein</fullName>
    </recommendedName>
</protein>
<accession>A0A6G1L9H9</accession>
<feature type="transmembrane region" description="Helical" evidence="6">
    <location>
        <begin position="261"/>
        <end position="281"/>
    </location>
</feature>
<keyword evidence="3 6" id="KW-1133">Transmembrane helix</keyword>
<dbReference type="OrthoDB" id="3934549at2759"/>
<proteinExistence type="inferred from homology"/>
<dbReference type="PANTHER" id="PTHR33048:SF146">
    <property type="entry name" value="INTEGRAL MEMBRANE PROTEIN"/>
    <property type="match status" value="1"/>
</dbReference>
<feature type="transmembrane region" description="Helical" evidence="6">
    <location>
        <begin position="221"/>
        <end position="241"/>
    </location>
</feature>
<feature type="transmembrane region" description="Helical" evidence="6">
    <location>
        <begin position="187"/>
        <end position="209"/>
    </location>
</feature>
<evidence type="ECO:0000256" key="2">
    <source>
        <dbReference type="ARBA" id="ARBA00022692"/>
    </source>
</evidence>
<evidence type="ECO:0000256" key="6">
    <source>
        <dbReference type="SAM" id="Phobius"/>
    </source>
</evidence>
<dbReference type="EMBL" id="ML995833">
    <property type="protein sequence ID" value="KAF2769506.1"/>
    <property type="molecule type" value="Genomic_DNA"/>
</dbReference>
<keyword evidence="9" id="KW-1185">Reference proteome</keyword>
<evidence type="ECO:0000256" key="4">
    <source>
        <dbReference type="ARBA" id="ARBA00023136"/>
    </source>
</evidence>
<evidence type="ECO:0000313" key="9">
    <source>
        <dbReference type="Proteomes" id="UP000799436"/>
    </source>
</evidence>
<dbReference type="PANTHER" id="PTHR33048">
    <property type="entry name" value="PTH11-LIKE INTEGRAL MEMBRANE PROTEIN (AFU_ORTHOLOGUE AFUA_5G11245)"/>
    <property type="match status" value="1"/>
</dbReference>
<dbReference type="GO" id="GO:0016020">
    <property type="term" value="C:membrane"/>
    <property type="evidence" value="ECO:0007669"/>
    <property type="project" value="UniProtKB-SubCell"/>
</dbReference>
<evidence type="ECO:0000256" key="3">
    <source>
        <dbReference type="ARBA" id="ARBA00022989"/>
    </source>
</evidence>
<keyword evidence="4 6" id="KW-0472">Membrane</keyword>
<reference evidence="8" key="1">
    <citation type="journal article" date="2020" name="Stud. Mycol.">
        <title>101 Dothideomycetes genomes: a test case for predicting lifestyles and emergence of pathogens.</title>
        <authorList>
            <person name="Haridas S."/>
            <person name="Albert R."/>
            <person name="Binder M."/>
            <person name="Bloem J."/>
            <person name="Labutti K."/>
            <person name="Salamov A."/>
            <person name="Andreopoulos B."/>
            <person name="Baker S."/>
            <person name="Barry K."/>
            <person name="Bills G."/>
            <person name="Bluhm B."/>
            <person name="Cannon C."/>
            <person name="Castanera R."/>
            <person name="Culley D."/>
            <person name="Daum C."/>
            <person name="Ezra D."/>
            <person name="Gonzalez J."/>
            <person name="Henrissat B."/>
            <person name="Kuo A."/>
            <person name="Liang C."/>
            <person name="Lipzen A."/>
            <person name="Lutzoni F."/>
            <person name="Magnuson J."/>
            <person name="Mondo S."/>
            <person name="Nolan M."/>
            <person name="Ohm R."/>
            <person name="Pangilinan J."/>
            <person name="Park H.-J."/>
            <person name="Ramirez L."/>
            <person name="Alfaro M."/>
            <person name="Sun H."/>
            <person name="Tritt A."/>
            <person name="Yoshinaga Y."/>
            <person name="Zwiers L.-H."/>
            <person name="Turgeon B."/>
            <person name="Goodwin S."/>
            <person name="Spatafora J."/>
            <person name="Crous P."/>
            <person name="Grigoriev I."/>
        </authorList>
    </citation>
    <scope>NUCLEOTIDE SEQUENCE</scope>
    <source>
        <strain evidence="8">CBS 116005</strain>
    </source>
</reference>
<dbReference type="AlphaFoldDB" id="A0A6G1L9H9"/>